<evidence type="ECO:0000313" key="2">
    <source>
        <dbReference type="EMBL" id="ACC75893.1"/>
    </source>
</evidence>
<feature type="transmembrane region" description="Helical" evidence="1">
    <location>
        <begin position="32"/>
        <end position="52"/>
    </location>
</feature>
<accession>B2JTJ0</accession>
<dbReference type="EMBL" id="CP001045">
    <property type="protein sequence ID" value="ACC75893.1"/>
    <property type="molecule type" value="Genomic_DNA"/>
</dbReference>
<keyword evidence="1" id="KW-0812">Transmembrane</keyword>
<keyword evidence="2" id="KW-0614">Plasmid</keyword>
<geneLocation type="plasmid" evidence="2 3">
    <name>pBPHY01</name>
</geneLocation>
<evidence type="ECO:0000256" key="1">
    <source>
        <dbReference type="SAM" id="Phobius"/>
    </source>
</evidence>
<keyword evidence="3" id="KW-1185">Reference proteome</keyword>
<keyword evidence="1" id="KW-1133">Transmembrane helix</keyword>
<sequence>MGEEQSIGTRGTQMNAPRDLNELNRMIWRGNAWFLLKWLTGIAVLCFLWGGYETITTPTSYADCVLAEISGAQNDVAAAAVAQSCTQHFGSYKIRVPLPWYRPAHGRYRDGNECVIREMSGISDAPRIFDGMTYPSVRVGLIALACHSLYDPPEAMNEQ</sequence>
<evidence type="ECO:0000313" key="3">
    <source>
        <dbReference type="Proteomes" id="UP000001192"/>
    </source>
</evidence>
<dbReference type="AlphaFoldDB" id="B2JTJ0"/>
<dbReference type="Proteomes" id="UP000001192">
    <property type="component" value="Plasmid pBPHY01"/>
</dbReference>
<reference evidence="3" key="1">
    <citation type="journal article" date="2014" name="Stand. Genomic Sci.">
        <title>Complete genome sequence of Burkholderia phymatum STM815(T), a broad host range and efficient nitrogen-fixing symbiont of Mimosa species.</title>
        <authorList>
            <person name="Moulin L."/>
            <person name="Klonowska A."/>
            <person name="Caroline B."/>
            <person name="Booth K."/>
            <person name="Vriezen J.A."/>
            <person name="Melkonian R."/>
            <person name="James E.K."/>
            <person name="Young J.P."/>
            <person name="Bena G."/>
            <person name="Hauser L."/>
            <person name="Land M."/>
            <person name="Kyrpides N."/>
            <person name="Bruce D."/>
            <person name="Chain P."/>
            <person name="Copeland A."/>
            <person name="Pitluck S."/>
            <person name="Woyke T."/>
            <person name="Lizotte-Waniewski M."/>
            <person name="Bristow J."/>
            <person name="Riley M."/>
        </authorList>
    </citation>
    <scope>NUCLEOTIDE SEQUENCE [LARGE SCALE GENOMIC DNA]</scope>
    <source>
        <strain evidence="3">DSM 17167 / CIP 108236 / LMG 21445 / STM815</strain>
        <plasmid evidence="3">Plasmid pBPHY01</plasmid>
    </source>
</reference>
<dbReference type="HOGENOM" id="CLU_1657529_0_0_4"/>
<proteinExistence type="predicted"/>
<organism evidence="2 3">
    <name type="scientific">Paraburkholderia phymatum (strain DSM 17167 / CIP 108236 / LMG 21445 / STM815)</name>
    <name type="common">Burkholderia phymatum</name>
    <dbReference type="NCBI Taxonomy" id="391038"/>
    <lineage>
        <taxon>Bacteria</taxon>
        <taxon>Pseudomonadati</taxon>
        <taxon>Pseudomonadota</taxon>
        <taxon>Betaproteobacteria</taxon>
        <taxon>Burkholderiales</taxon>
        <taxon>Burkholderiaceae</taxon>
        <taxon>Paraburkholderia</taxon>
    </lineage>
</organism>
<protein>
    <submittedName>
        <fullName evidence="2">Uncharacterized protein</fullName>
    </submittedName>
</protein>
<gene>
    <name evidence="2" type="ordered locus">Bphy_6882</name>
</gene>
<dbReference type="KEGG" id="bph:Bphy_6882"/>
<keyword evidence="1" id="KW-0472">Membrane</keyword>
<name>B2JTJ0_PARP8</name>